<keyword evidence="1" id="KW-0808">Transferase</keyword>
<dbReference type="Proteomes" id="UP000054928">
    <property type="component" value="Unassembled WGS sequence"/>
</dbReference>
<dbReference type="AlphaFoldDB" id="A0A0P1ACQ9"/>
<proteinExistence type="predicted"/>
<dbReference type="EMBL" id="CCYD01000322">
    <property type="protein sequence ID" value="CEG38756.1"/>
    <property type="molecule type" value="Genomic_DNA"/>
</dbReference>
<evidence type="ECO:0000313" key="1">
    <source>
        <dbReference type="EMBL" id="CEG38756.1"/>
    </source>
</evidence>
<organism evidence="1 2">
    <name type="scientific">Plasmopara halstedii</name>
    <name type="common">Downy mildew of sunflower</name>
    <dbReference type="NCBI Taxonomy" id="4781"/>
    <lineage>
        <taxon>Eukaryota</taxon>
        <taxon>Sar</taxon>
        <taxon>Stramenopiles</taxon>
        <taxon>Oomycota</taxon>
        <taxon>Peronosporomycetes</taxon>
        <taxon>Peronosporales</taxon>
        <taxon>Peronosporaceae</taxon>
        <taxon>Plasmopara</taxon>
    </lineage>
</organism>
<evidence type="ECO:0000313" key="2">
    <source>
        <dbReference type="Proteomes" id="UP000054928"/>
    </source>
</evidence>
<keyword evidence="2" id="KW-1185">Reference proteome</keyword>
<dbReference type="RefSeq" id="XP_024575125.1">
    <property type="nucleotide sequence ID" value="XM_024724227.1"/>
</dbReference>
<sequence length="182" mass="20052">MGFVVYVSDACGLVHNRGVSSVYLILYADELLIGFVDNGVADEIKSGLLNPFQLSDLNQARLVLGIEVYHNQEHGKLHTCQSQFIERLTSKLVEENLNAWMADGKTYIANGTRPDICVSLYHEFMRSTIESWDLSGDAATRKETPGVLVLFGSVAIVFKSQRQCIIALSSTKTAHLALSLTT</sequence>
<dbReference type="STRING" id="4781.A0A0P1ACQ9"/>
<accession>A0A0P1ACQ9</accession>
<protein>
    <submittedName>
        <fullName evidence="1">FOG: Transposon-encoded proteins with TYA, reverse transcriptase, integrase domains in various combinations</fullName>
    </submittedName>
</protein>
<keyword evidence="1" id="KW-0548">Nucleotidyltransferase</keyword>
<name>A0A0P1ACQ9_PLAHL</name>
<dbReference type="OrthoDB" id="149341at2759"/>
<dbReference type="GeneID" id="36403865"/>
<reference evidence="2" key="1">
    <citation type="submission" date="2014-09" db="EMBL/GenBank/DDBJ databases">
        <authorList>
            <person name="Sharma Rahul"/>
            <person name="Thines Marco"/>
        </authorList>
    </citation>
    <scope>NUCLEOTIDE SEQUENCE [LARGE SCALE GENOMIC DNA]</scope>
</reference>
<dbReference type="GO" id="GO:0003964">
    <property type="term" value="F:RNA-directed DNA polymerase activity"/>
    <property type="evidence" value="ECO:0007669"/>
    <property type="project" value="UniProtKB-KW"/>
</dbReference>
<keyword evidence="1" id="KW-0695">RNA-directed DNA polymerase</keyword>